<evidence type="ECO:0000256" key="2">
    <source>
        <dbReference type="ARBA" id="ARBA00022448"/>
    </source>
</evidence>
<organism evidence="6 7">
    <name type="scientific">Sulfurimonas marina</name>
    <dbReference type="NCBI Taxonomy" id="2590551"/>
    <lineage>
        <taxon>Bacteria</taxon>
        <taxon>Pseudomonadati</taxon>
        <taxon>Campylobacterota</taxon>
        <taxon>Epsilonproteobacteria</taxon>
        <taxon>Campylobacterales</taxon>
        <taxon>Sulfurimonadaceae</taxon>
        <taxon>Sulfurimonas</taxon>
    </lineage>
</organism>
<feature type="region of interest" description="Disordered" evidence="5">
    <location>
        <begin position="119"/>
        <end position="140"/>
    </location>
</feature>
<dbReference type="GO" id="GO:0007155">
    <property type="term" value="P:cell adhesion"/>
    <property type="evidence" value="ECO:0007669"/>
    <property type="project" value="InterPro"/>
</dbReference>
<dbReference type="EMBL" id="CP041165">
    <property type="protein sequence ID" value="QOP42280.1"/>
    <property type="molecule type" value="Genomic_DNA"/>
</dbReference>
<dbReference type="GO" id="GO:0046872">
    <property type="term" value="F:metal ion binding"/>
    <property type="evidence" value="ECO:0007669"/>
    <property type="project" value="InterPro"/>
</dbReference>
<evidence type="ECO:0000256" key="5">
    <source>
        <dbReference type="SAM" id="MobiDB-lite"/>
    </source>
</evidence>
<dbReference type="RefSeq" id="WP_193113601.1">
    <property type="nucleotide sequence ID" value="NZ_CP041165.1"/>
</dbReference>
<accession>A0A7M1AXW0</accession>
<gene>
    <name evidence="6" type="ORF">FJR03_11250</name>
</gene>
<sequence>MKNLKIVLALLSLIVVVLILTTGSKEQKLSSKPLVATSNFAIYDLTKNIGGDKIELINILPFGVDPHSFEPTPKIVAKLEKSKLFLYSGDVLEPWTQHLASEVHKLDMSKYVTLKTLEDDEDEEHGEDHEEHEHHHHHHGAYDPHYWLDIENMKQLSLVVTEQLSKIDPKNKHFFEKNKEQYIQQLDQLDGLYKQQLLECKLDTIIVTHNAFSYLAERYGFKVESLTGLSTEAQPSAEDVKHLLQEIKEKNIQIIFFENFANNKNIQTIADDTGIKIDSLQPLGNITGEEMTLKLDYIDIMKINLDKIAEAMQCR</sequence>
<evidence type="ECO:0000256" key="4">
    <source>
        <dbReference type="RuleBase" id="RU003512"/>
    </source>
</evidence>
<dbReference type="InterPro" id="IPR006129">
    <property type="entry name" value="AdhesinB"/>
</dbReference>
<evidence type="ECO:0000313" key="6">
    <source>
        <dbReference type="EMBL" id="QOP42280.1"/>
    </source>
</evidence>
<evidence type="ECO:0000256" key="1">
    <source>
        <dbReference type="ARBA" id="ARBA00011028"/>
    </source>
</evidence>
<dbReference type="PRINTS" id="PR00690">
    <property type="entry name" value="ADHESNFAMILY"/>
</dbReference>
<dbReference type="KEGG" id="smax:FJR03_11250"/>
<keyword evidence="3" id="KW-0732">Signal</keyword>
<dbReference type="InterPro" id="IPR050492">
    <property type="entry name" value="Bact_metal-bind_prot9"/>
</dbReference>
<protein>
    <submittedName>
        <fullName evidence="6">Zinc ABC transporter substrate-binding protein</fullName>
    </submittedName>
</protein>
<comment type="similarity">
    <text evidence="1 4">Belongs to the bacterial solute-binding protein 9 family.</text>
</comment>
<reference evidence="6 7" key="1">
    <citation type="submission" date="2019-06" db="EMBL/GenBank/DDBJ databases">
        <title>Sulfurimonas gotlandica sp. nov., a chemoautotrophic and psychrotolerant epsilonproteobacterium isolated from a pelagic redoxcline, and an emended description of the genus Sulfurimonas.</title>
        <authorList>
            <person name="Wang S."/>
            <person name="Jiang L."/>
            <person name="Shao Z."/>
        </authorList>
    </citation>
    <scope>NUCLEOTIDE SEQUENCE [LARGE SCALE GENOMIC DNA]</scope>
    <source>
        <strain evidence="6 7">B2</strain>
    </source>
</reference>
<keyword evidence="2 4" id="KW-0813">Transport</keyword>
<dbReference type="InterPro" id="IPR006127">
    <property type="entry name" value="ZnuA-like"/>
</dbReference>
<name>A0A7M1AXW0_9BACT</name>
<dbReference type="Pfam" id="PF01297">
    <property type="entry name" value="ZnuA"/>
    <property type="match status" value="1"/>
</dbReference>
<dbReference type="PRINTS" id="PR00691">
    <property type="entry name" value="ADHESINB"/>
</dbReference>
<evidence type="ECO:0000313" key="7">
    <source>
        <dbReference type="Proteomes" id="UP000593910"/>
    </source>
</evidence>
<dbReference type="PANTHER" id="PTHR42953">
    <property type="entry name" value="HIGH-AFFINITY ZINC UPTAKE SYSTEM PROTEIN ZNUA-RELATED"/>
    <property type="match status" value="1"/>
</dbReference>
<dbReference type="AlphaFoldDB" id="A0A7M1AXW0"/>
<evidence type="ECO:0000256" key="3">
    <source>
        <dbReference type="ARBA" id="ARBA00022729"/>
    </source>
</evidence>
<keyword evidence="7" id="KW-1185">Reference proteome</keyword>
<dbReference type="Gene3D" id="3.40.50.1980">
    <property type="entry name" value="Nitrogenase molybdenum iron protein domain"/>
    <property type="match status" value="2"/>
</dbReference>
<dbReference type="InterPro" id="IPR006128">
    <property type="entry name" value="Lipoprotein_PsaA-like"/>
</dbReference>
<dbReference type="Proteomes" id="UP000593910">
    <property type="component" value="Chromosome"/>
</dbReference>
<dbReference type="SUPFAM" id="SSF53807">
    <property type="entry name" value="Helical backbone' metal receptor"/>
    <property type="match status" value="1"/>
</dbReference>
<dbReference type="GO" id="GO:0030001">
    <property type="term" value="P:metal ion transport"/>
    <property type="evidence" value="ECO:0007669"/>
    <property type="project" value="InterPro"/>
</dbReference>
<proteinExistence type="inferred from homology"/>